<feature type="domain" description="Mnd1 HTH" evidence="6">
    <location>
        <begin position="19"/>
        <end position="78"/>
    </location>
</feature>
<evidence type="ECO:0000259" key="7">
    <source>
        <dbReference type="Pfam" id="PF18517"/>
    </source>
</evidence>
<sequence>MHKTVKKKGLSMEEKVARIEEWFQANPVPYTLKDLLALLPRATGVIPQSVEECLEVLVSEDRVRQKKVGIHVLFWRFPQTPAQQLASAAGAKGGVSEAARYLGMTLEQLQEELVALRNTEVEMRQQLEEMCSAIGDSAAVRNDTERIAKLRDEVKSLEGQLKQLGLFDPDMIERIKSSTLVAWESANRWTDNMFLLEQHITKRMGVSSRDLRAQLQLPQNIEYIEESDLLPPACEETTQSVDGTGRAFSSPLMCDAVDVDTVAAEEPSKTEDDCAPAAYAQCVSDQRCAKSGDGKGLTKNKKVATRGVKRGRGREEGELIESAPSVPDIGDSAKKGKAAASTPGTAKGRTSIQKRAQGARH</sequence>
<dbReference type="InterPro" id="IPR040661">
    <property type="entry name" value="LZ3wCH"/>
</dbReference>
<comment type="subcellular location">
    <subcellularLocation>
        <location evidence="1">Nucleus</location>
    </subcellularLocation>
</comment>
<evidence type="ECO:0000256" key="4">
    <source>
        <dbReference type="SAM" id="Coils"/>
    </source>
</evidence>
<feature type="compositionally biased region" description="Low complexity" evidence="5">
    <location>
        <begin position="338"/>
        <end position="348"/>
    </location>
</feature>
<feature type="compositionally biased region" description="Basic residues" evidence="5">
    <location>
        <begin position="298"/>
        <end position="312"/>
    </location>
</feature>
<evidence type="ECO:0008006" key="9">
    <source>
        <dbReference type="Google" id="ProtNLM"/>
    </source>
</evidence>
<dbReference type="AlphaFoldDB" id="G0UBB7"/>
<dbReference type="Pfam" id="PF18517">
    <property type="entry name" value="LZ3wCH"/>
    <property type="match status" value="1"/>
</dbReference>
<accession>G0UBB7</accession>
<evidence type="ECO:0000256" key="2">
    <source>
        <dbReference type="ARBA" id="ARBA00023054"/>
    </source>
</evidence>
<reference evidence="8" key="1">
    <citation type="journal article" date="2012" name="Proc. Natl. Acad. Sci. U.S.A.">
        <title>Antigenic diversity is generated by distinct evolutionary mechanisms in African trypanosome species.</title>
        <authorList>
            <person name="Jackson A.P."/>
            <person name="Berry A."/>
            <person name="Aslett M."/>
            <person name="Allison H.C."/>
            <person name="Burton P."/>
            <person name="Vavrova-Anderson J."/>
            <person name="Brown R."/>
            <person name="Browne H."/>
            <person name="Corton N."/>
            <person name="Hauser H."/>
            <person name="Gamble J."/>
            <person name="Gilderthorp R."/>
            <person name="Marcello L."/>
            <person name="McQuillan J."/>
            <person name="Otto T.D."/>
            <person name="Quail M.A."/>
            <person name="Sanders M.J."/>
            <person name="van Tonder A."/>
            <person name="Ginger M.L."/>
            <person name="Field M.C."/>
            <person name="Barry J.D."/>
            <person name="Hertz-Fowler C."/>
            <person name="Berriman M."/>
        </authorList>
    </citation>
    <scope>NUCLEOTIDE SEQUENCE</scope>
    <source>
        <strain evidence="8">Y486</strain>
    </source>
</reference>
<name>G0UBB7_TRYVY</name>
<dbReference type="GO" id="GO:0005634">
    <property type="term" value="C:nucleus"/>
    <property type="evidence" value="ECO:0007669"/>
    <property type="project" value="UniProtKB-SubCell"/>
</dbReference>
<evidence type="ECO:0000259" key="6">
    <source>
        <dbReference type="Pfam" id="PF03962"/>
    </source>
</evidence>
<evidence type="ECO:0000256" key="5">
    <source>
        <dbReference type="SAM" id="MobiDB-lite"/>
    </source>
</evidence>
<protein>
    <recommendedName>
        <fullName evidence="9">Mnd1 HTH domain-containing protein</fullName>
    </recommendedName>
</protein>
<dbReference type="InterPro" id="IPR040453">
    <property type="entry name" value="Mnd1_HTH"/>
</dbReference>
<proteinExistence type="predicted"/>
<evidence type="ECO:0000313" key="8">
    <source>
        <dbReference type="EMBL" id="CCC53105.1"/>
    </source>
</evidence>
<keyword evidence="3" id="KW-0539">Nucleus</keyword>
<keyword evidence="2 4" id="KW-0175">Coiled coil</keyword>
<dbReference type="EMBL" id="HE573027">
    <property type="protein sequence ID" value="CCC53105.1"/>
    <property type="molecule type" value="Genomic_DNA"/>
</dbReference>
<evidence type="ECO:0000256" key="3">
    <source>
        <dbReference type="ARBA" id="ARBA00023242"/>
    </source>
</evidence>
<dbReference type="OMA" id="AWESANR"/>
<dbReference type="Pfam" id="PF03962">
    <property type="entry name" value="Mnd1"/>
    <property type="match status" value="1"/>
</dbReference>
<gene>
    <name evidence="8" type="ORF">TVY486_1105890</name>
</gene>
<dbReference type="VEuPathDB" id="TriTrypDB:TvY486_1105890"/>
<organism evidence="8">
    <name type="scientific">Trypanosoma vivax (strain Y486)</name>
    <dbReference type="NCBI Taxonomy" id="1055687"/>
    <lineage>
        <taxon>Eukaryota</taxon>
        <taxon>Discoba</taxon>
        <taxon>Euglenozoa</taxon>
        <taxon>Kinetoplastea</taxon>
        <taxon>Metakinetoplastina</taxon>
        <taxon>Trypanosomatida</taxon>
        <taxon>Trypanosomatidae</taxon>
        <taxon>Trypanosoma</taxon>
        <taxon>Duttonella</taxon>
    </lineage>
</organism>
<feature type="domain" description="Leucine zipper with capping helix" evidence="7">
    <location>
        <begin position="172"/>
        <end position="224"/>
    </location>
</feature>
<feature type="region of interest" description="Disordered" evidence="5">
    <location>
        <begin position="288"/>
        <end position="361"/>
    </location>
</feature>
<evidence type="ECO:0000256" key="1">
    <source>
        <dbReference type="ARBA" id="ARBA00004123"/>
    </source>
</evidence>
<feature type="coiled-coil region" evidence="4">
    <location>
        <begin position="106"/>
        <end position="160"/>
    </location>
</feature>